<proteinExistence type="predicted"/>
<feature type="non-terminal residue" evidence="1">
    <location>
        <position position="164"/>
    </location>
</feature>
<name>A0A3S5BB19_9PLAT</name>
<dbReference type="AlphaFoldDB" id="A0A3S5BB19"/>
<organism evidence="1 2">
    <name type="scientific">Protopolystoma xenopodis</name>
    <dbReference type="NCBI Taxonomy" id="117903"/>
    <lineage>
        <taxon>Eukaryota</taxon>
        <taxon>Metazoa</taxon>
        <taxon>Spiralia</taxon>
        <taxon>Lophotrochozoa</taxon>
        <taxon>Platyhelminthes</taxon>
        <taxon>Monogenea</taxon>
        <taxon>Polyopisthocotylea</taxon>
        <taxon>Polystomatidea</taxon>
        <taxon>Polystomatidae</taxon>
        <taxon>Protopolystoma</taxon>
    </lineage>
</organism>
<evidence type="ECO:0000313" key="1">
    <source>
        <dbReference type="EMBL" id="VEL18199.1"/>
    </source>
</evidence>
<comment type="caution">
    <text evidence="1">The sequence shown here is derived from an EMBL/GenBank/DDBJ whole genome shotgun (WGS) entry which is preliminary data.</text>
</comment>
<accession>A0A3S5BB19</accession>
<evidence type="ECO:0000313" key="2">
    <source>
        <dbReference type="Proteomes" id="UP000784294"/>
    </source>
</evidence>
<dbReference type="Proteomes" id="UP000784294">
    <property type="component" value="Unassembled WGS sequence"/>
</dbReference>
<dbReference type="EMBL" id="CAAALY010036015">
    <property type="protein sequence ID" value="VEL18199.1"/>
    <property type="molecule type" value="Genomic_DNA"/>
</dbReference>
<keyword evidence="2" id="KW-1185">Reference proteome</keyword>
<gene>
    <name evidence="1" type="ORF">PXEA_LOCUS11639</name>
</gene>
<sequence>MSPVQHCCHDLTSLCLPHLASPPPSPSFSLSKPPPSPGSVSPLLLTTTETSYLSSSQQIRAPPVHVQSDKIWIAAAEPEPRGCVTYQVGACCETRHQATLKSDTGIRYALESGKCCTGCGRNSKVGVATEDGSVEGIDTAADSSILLLKGSPVDEMTANRMPIR</sequence>
<reference evidence="1" key="1">
    <citation type="submission" date="2018-11" db="EMBL/GenBank/DDBJ databases">
        <authorList>
            <consortium name="Pathogen Informatics"/>
        </authorList>
    </citation>
    <scope>NUCLEOTIDE SEQUENCE</scope>
</reference>
<protein>
    <submittedName>
        <fullName evidence="1">Uncharacterized protein</fullName>
    </submittedName>
</protein>